<protein>
    <submittedName>
        <fullName evidence="2">DDE domain protein</fullName>
    </submittedName>
</protein>
<evidence type="ECO:0000313" key="2">
    <source>
        <dbReference type="EMBL" id="ASM71590.1"/>
    </source>
</evidence>
<dbReference type="PANTHER" id="PTHR35528:SF3">
    <property type="entry name" value="BLL1675 PROTEIN"/>
    <property type="match status" value="1"/>
</dbReference>
<accession>A0A221JY75</accession>
<dbReference type="EMBL" id="CP022415">
    <property type="protein sequence ID" value="ASM71590.1"/>
    <property type="molecule type" value="Genomic_DNA"/>
</dbReference>
<dbReference type="AlphaFoldDB" id="A0A221JY75"/>
<gene>
    <name evidence="2" type="ORF">SULPSESMR1_00759</name>
</gene>
<evidence type="ECO:0000259" key="1">
    <source>
        <dbReference type="Pfam" id="PF13610"/>
    </source>
</evidence>
<organism evidence="2 3">
    <name type="scientific">Pseudosulfitobacter pseudonitzschiae</name>
    <dbReference type="NCBI Taxonomy" id="1402135"/>
    <lineage>
        <taxon>Bacteria</taxon>
        <taxon>Pseudomonadati</taxon>
        <taxon>Pseudomonadota</taxon>
        <taxon>Alphaproteobacteria</taxon>
        <taxon>Rhodobacterales</taxon>
        <taxon>Roseobacteraceae</taxon>
        <taxon>Pseudosulfitobacter</taxon>
    </lineage>
</organism>
<dbReference type="Pfam" id="PF13610">
    <property type="entry name" value="DDE_Tnp_IS240"/>
    <property type="match status" value="1"/>
</dbReference>
<feature type="domain" description="DDE" evidence="1">
    <location>
        <begin position="39"/>
        <end position="78"/>
    </location>
</feature>
<reference evidence="2 3" key="1">
    <citation type="submission" date="2017-07" db="EMBL/GenBank/DDBJ databases">
        <title>Genome Sequence of Sulfitobacter pseudonitzschiae Strain SMR1 Isolated from a culture of the Diatom Skeletonema marinoi.</title>
        <authorList>
            <person name="Topel M."/>
            <person name="Pinder M.I.M."/>
            <person name="Johansson O.N."/>
            <person name="Kourtchenko O."/>
            <person name="Godhe A."/>
            <person name="Clarke A.K."/>
        </authorList>
    </citation>
    <scope>NUCLEOTIDE SEQUENCE [LARGE SCALE GENOMIC DNA]</scope>
    <source>
        <strain evidence="2 3">SMR1</strain>
    </source>
</reference>
<dbReference type="PANTHER" id="PTHR35528">
    <property type="entry name" value="BLL1675 PROTEIN"/>
    <property type="match status" value="1"/>
</dbReference>
<dbReference type="Proteomes" id="UP000199754">
    <property type="component" value="Chromosome"/>
</dbReference>
<keyword evidence="3" id="KW-1185">Reference proteome</keyword>
<evidence type="ECO:0000313" key="3">
    <source>
        <dbReference type="Proteomes" id="UP000199754"/>
    </source>
</evidence>
<sequence>MAERGVIVLYESIRVWCLRFGTQIAACMRRDRPVPADERHLDEVVISGRGQKHWLWRAVDANGSVLEILVQSRSNARADAFSLWADFADEMTA</sequence>
<dbReference type="KEGG" id="spse:SULPSESMR1_00759"/>
<dbReference type="InterPro" id="IPR052183">
    <property type="entry name" value="IS_Transposase"/>
</dbReference>
<proteinExistence type="predicted"/>
<dbReference type="InterPro" id="IPR032874">
    <property type="entry name" value="DDE_dom"/>
</dbReference>
<name>A0A221JY75_9RHOB</name>